<keyword evidence="7" id="KW-0862">Zinc</keyword>
<dbReference type="NCBIfam" id="NF001809">
    <property type="entry name" value="PRK00528.1"/>
    <property type="match status" value="1"/>
</dbReference>
<evidence type="ECO:0000256" key="6">
    <source>
        <dbReference type="ARBA" id="ARBA00035687"/>
    </source>
</evidence>
<comment type="cofactor">
    <cofactor evidence="7">
        <name>Zn(2+)</name>
        <dbReference type="ChEBI" id="CHEBI:29105"/>
    </cofactor>
    <text evidence="7">Binds 1 zinc ion per subunit.</text>
</comment>
<dbReference type="AlphaFoldDB" id="A0A6V8KR97"/>
<dbReference type="PANTHER" id="PTHR33280">
    <property type="entry name" value="50S RIBOSOMAL PROTEIN L31, CHLOROPLASTIC"/>
    <property type="match status" value="1"/>
</dbReference>
<feature type="compositionally biased region" description="Basic and acidic residues" evidence="8">
    <location>
        <begin position="14"/>
        <end position="23"/>
    </location>
</feature>
<feature type="binding site" evidence="7">
    <location>
        <position position="57"/>
    </location>
    <ligand>
        <name>Zn(2+)</name>
        <dbReference type="ChEBI" id="CHEBI:29105"/>
    </ligand>
</feature>
<dbReference type="Pfam" id="PF01197">
    <property type="entry name" value="Ribosomal_L31"/>
    <property type="match status" value="1"/>
</dbReference>
<dbReference type="Gene3D" id="4.10.830.30">
    <property type="entry name" value="Ribosomal protein L31"/>
    <property type="match status" value="1"/>
</dbReference>
<comment type="caution">
    <text evidence="9">The sequence shown here is derived from an EMBL/GenBank/DDBJ whole genome shotgun (WGS) entry which is preliminary data.</text>
</comment>
<evidence type="ECO:0000256" key="8">
    <source>
        <dbReference type="SAM" id="MobiDB-lite"/>
    </source>
</evidence>
<dbReference type="GO" id="GO:0006412">
    <property type="term" value="P:translation"/>
    <property type="evidence" value="ECO:0007669"/>
    <property type="project" value="UniProtKB-UniRule"/>
</dbReference>
<reference evidence="9 10" key="2">
    <citation type="submission" date="2020-03" db="EMBL/GenBank/DDBJ databases">
        <authorList>
            <person name="Ichikawa N."/>
            <person name="Kimura A."/>
            <person name="Kitahashi Y."/>
            <person name="Uohara A."/>
        </authorList>
    </citation>
    <scope>NUCLEOTIDE SEQUENCE [LARGE SCALE GENOMIC DNA]</scope>
    <source>
        <strain evidence="9 10">NBRC 108639</strain>
    </source>
</reference>
<evidence type="ECO:0000313" key="10">
    <source>
        <dbReference type="Proteomes" id="UP000482800"/>
    </source>
</evidence>
<dbReference type="InterPro" id="IPR027491">
    <property type="entry name" value="Ribosomal_bL31_A"/>
</dbReference>
<dbReference type="InterPro" id="IPR042105">
    <property type="entry name" value="Ribosomal_bL31_sf"/>
</dbReference>
<comment type="subunit">
    <text evidence="7">Part of the 50S ribosomal subunit.</text>
</comment>
<keyword evidence="4 7" id="KW-0689">Ribosomal protein</keyword>
<keyword evidence="7" id="KW-0479">Metal-binding</keyword>
<dbReference type="GO" id="GO:1990904">
    <property type="term" value="C:ribonucleoprotein complex"/>
    <property type="evidence" value="ECO:0007669"/>
    <property type="project" value="UniProtKB-KW"/>
</dbReference>
<evidence type="ECO:0000313" key="9">
    <source>
        <dbReference type="EMBL" id="GFJ85148.1"/>
    </source>
</evidence>
<evidence type="ECO:0000256" key="3">
    <source>
        <dbReference type="ARBA" id="ARBA00022884"/>
    </source>
</evidence>
<dbReference type="GO" id="GO:0019843">
    <property type="term" value="F:rRNA binding"/>
    <property type="evidence" value="ECO:0007669"/>
    <property type="project" value="UniProtKB-KW"/>
</dbReference>
<dbReference type="SUPFAM" id="SSF143800">
    <property type="entry name" value="L28p-like"/>
    <property type="match status" value="1"/>
</dbReference>
<feature type="region of interest" description="Disordered" evidence="8">
    <location>
        <begin position="1"/>
        <end position="23"/>
    </location>
</feature>
<dbReference type="PRINTS" id="PR01249">
    <property type="entry name" value="RIBOSOMALL31"/>
</dbReference>
<dbReference type="PANTHER" id="PTHR33280:SF1">
    <property type="entry name" value="LARGE RIBOSOMAL SUBUNIT PROTEIN BL31C"/>
    <property type="match status" value="1"/>
</dbReference>
<gene>
    <name evidence="7" type="primary">rpmE</name>
    <name evidence="9" type="ORF">Phou_093280</name>
</gene>
<dbReference type="NCBIfam" id="NF000612">
    <property type="entry name" value="PRK00019.1"/>
    <property type="match status" value="1"/>
</dbReference>
<dbReference type="NCBIfam" id="TIGR00105">
    <property type="entry name" value="L31"/>
    <property type="match status" value="1"/>
</dbReference>
<proteinExistence type="inferred from homology"/>
<dbReference type="GO" id="GO:0003735">
    <property type="term" value="F:structural constituent of ribosome"/>
    <property type="evidence" value="ECO:0007669"/>
    <property type="project" value="InterPro"/>
</dbReference>
<keyword evidence="2 7" id="KW-0699">rRNA-binding</keyword>
<dbReference type="GO" id="GO:0005840">
    <property type="term" value="C:ribosome"/>
    <property type="evidence" value="ECO:0007669"/>
    <property type="project" value="UniProtKB-KW"/>
</dbReference>
<evidence type="ECO:0000256" key="2">
    <source>
        <dbReference type="ARBA" id="ARBA00022730"/>
    </source>
</evidence>
<keyword evidence="10" id="KW-1185">Reference proteome</keyword>
<feature type="binding site" evidence="7">
    <location>
        <position position="37"/>
    </location>
    <ligand>
        <name>Zn(2+)</name>
        <dbReference type="ChEBI" id="CHEBI:29105"/>
    </ligand>
</feature>
<evidence type="ECO:0000256" key="4">
    <source>
        <dbReference type="ARBA" id="ARBA00022980"/>
    </source>
</evidence>
<comment type="similarity">
    <text evidence="1 7">Belongs to the bacterial ribosomal protein bL31 family. Type A subfamily.</text>
</comment>
<reference evidence="9 10" key="1">
    <citation type="submission" date="2020-03" db="EMBL/GenBank/DDBJ databases">
        <title>Whole genome shotgun sequence of Phytohabitans houttuyneae NBRC 108639.</title>
        <authorList>
            <person name="Komaki H."/>
            <person name="Tamura T."/>
        </authorList>
    </citation>
    <scope>NUCLEOTIDE SEQUENCE [LARGE SCALE GENOMIC DNA]</scope>
    <source>
        <strain evidence="9 10">NBRC 108639</strain>
    </source>
</reference>
<accession>A0A6V8KR97</accession>
<dbReference type="Proteomes" id="UP000482800">
    <property type="component" value="Unassembled WGS sequence"/>
</dbReference>
<comment type="function">
    <text evidence="7">Binds the 23S rRNA.</text>
</comment>
<feature type="binding site" evidence="7">
    <location>
        <position position="60"/>
    </location>
    <ligand>
        <name>Zn(2+)</name>
        <dbReference type="ChEBI" id="CHEBI:29105"/>
    </ligand>
</feature>
<name>A0A6V8KR97_9ACTN</name>
<evidence type="ECO:0000256" key="1">
    <source>
        <dbReference type="ARBA" id="ARBA00009296"/>
    </source>
</evidence>
<dbReference type="PROSITE" id="PS01143">
    <property type="entry name" value="RIBOSOMAL_L31"/>
    <property type="match status" value="1"/>
</dbReference>
<dbReference type="InterPro" id="IPR002150">
    <property type="entry name" value="Ribosomal_bL31"/>
</dbReference>
<dbReference type="EMBL" id="BLPF01000004">
    <property type="protein sequence ID" value="GFJ85148.1"/>
    <property type="molecule type" value="Genomic_DNA"/>
</dbReference>
<sequence>MAVRDDGDPATTNERTEAQMKPDIHPQYVVTEVTCSCGNTFTTRSTAKSGSIHVETCSACHPFYTGKQRVLDTAGRVAKFQQKYAKAAAKKAK</sequence>
<evidence type="ECO:0000256" key="7">
    <source>
        <dbReference type="HAMAP-Rule" id="MF_00501"/>
    </source>
</evidence>
<dbReference type="GO" id="GO:0046872">
    <property type="term" value="F:metal ion binding"/>
    <property type="evidence" value="ECO:0007669"/>
    <property type="project" value="UniProtKB-KW"/>
</dbReference>
<keyword evidence="3 7" id="KW-0694">RNA-binding</keyword>
<evidence type="ECO:0000256" key="5">
    <source>
        <dbReference type="ARBA" id="ARBA00023274"/>
    </source>
</evidence>
<dbReference type="HAMAP" id="MF_00501">
    <property type="entry name" value="Ribosomal_bL31_1"/>
    <property type="match status" value="1"/>
</dbReference>
<protein>
    <recommendedName>
        <fullName evidence="6 7">Large ribosomal subunit protein bL31</fullName>
    </recommendedName>
</protein>
<dbReference type="InterPro" id="IPR034704">
    <property type="entry name" value="Ribosomal_bL28/bL31-like_sf"/>
</dbReference>
<organism evidence="9 10">
    <name type="scientific">Phytohabitans houttuyneae</name>
    <dbReference type="NCBI Taxonomy" id="1076126"/>
    <lineage>
        <taxon>Bacteria</taxon>
        <taxon>Bacillati</taxon>
        <taxon>Actinomycetota</taxon>
        <taxon>Actinomycetes</taxon>
        <taxon>Micromonosporales</taxon>
        <taxon>Micromonosporaceae</taxon>
    </lineage>
</organism>
<keyword evidence="5 7" id="KW-0687">Ribonucleoprotein</keyword>
<feature type="binding site" evidence="7">
    <location>
        <position position="35"/>
    </location>
    <ligand>
        <name>Zn(2+)</name>
        <dbReference type="ChEBI" id="CHEBI:29105"/>
    </ligand>
</feature>